<dbReference type="RefSeq" id="WP_348267105.1">
    <property type="nucleotide sequence ID" value="NZ_CP121194.1"/>
</dbReference>
<dbReference type="SUPFAM" id="SSF54909">
    <property type="entry name" value="Dimeric alpha+beta barrel"/>
    <property type="match status" value="1"/>
</dbReference>
<dbReference type="InterPro" id="IPR011008">
    <property type="entry name" value="Dimeric_a/b-barrel"/>
</dbReference>
<name>A0AAU7D704_9BACT</name>
<proteinExistence type="predicted"/>
<evidence type="ECO:0000313" key="2">
    <source>
        <dbReference type="EMBL" id="XBH12883.1"/>
    </source>
</evidence>
<dbReference type="KEGG" id="epl:P4G45_14040"/>
<dbReference type="EMBL" id="CP121195">
    <property type="protein sequence ID" value="XBH12883.1"/>
    <property type="molecule type" value="Genomic_DNA"/>
</dbReference>
<dbReference type="PANTHER" id="PTHR34389:SF2">
    <property type="entry name" value="L-RHAMNOSE MUTAROTASE"/>
    <property type="match status" value="1"/>
</dbReference>
<dbReference type="PANTHER" id="PTHR34389">
    <property type="entry name" value="L-RHAMNOSE MUTAROTASE"/>
    <property type="match status" value="1"/>
</dbReference>
<dbReference type="InterPro" id="IPR008000">
    <property type="entry name" value="Rham/fucose_mutarotase"/>
</dbReference>
<gene>
    <name evidence="1" type="ORF">P4G45_14040</name>
    <name evidence="2" type="ORF">P8936_14455</name>
</gene>
<evidence type="ECO:0000313" key="1">
    <source>
        <dbReference type="EMBL" id="XBH09596.1"/>
    </source>
</evidence>
<accession>A0AAU7CWW8</accession>
<accession>A0AAU7D704</accession>
<sequence length="107" mass="12690">MQRYGMMIHLKPEAEEAYKLHHHSVWPEILKVIRECNISNYSIFLKDGILFSYFEYHGQDFAVDMARMAADPTTREWWALVGPMQQPLASRAEGEWWATMEEVFHQD</sequence>
<organism evidence="2">
    <name type="scientific">Edaphobacter paludis</name>
    <dbReference type="NCBI Taxonomy" id="3035702"/>
    <lineage>
        <taxon>Bacteria</taxon>
        <taxon>Pseudomonadati</taxon>
        <taxon>Acidobacteriota</taxon>
        <taxon>Terriglobia</taxon>
        <taxon>Terriglobales</taxon>
        <taxon>Acidobacteriaceae</taxon>
        <taxon>Edaphobacter</taxon>
    </lineage>
</organism>
<protein>
    <submittedName>
        <fullName evidence="2">L-rhamnose mutarotase</fullName>
    </submittedName>
</protein>
<dbReference type="EMBL" id="CP121194">
    <property type="protein sequence ID" value="XBH09596.1"/>
    <property type="molecule type" value="Genomic_DNA"/>
</dbReference>
<dbReference type="Pfam" id="PF05336">
    <property type="entry name" value="rhaM"/>
    <property type="match status" value="1"/>
</dbReference>
<dbReference type="GO" id="GO:0016857">
    <property type="term" value="F:racemase and epimerase activity, acting on carbohydrates and derivatives"/>
    <property type="evidence" value="ECO:0007669"/>
    <property type="project" value="InterPro"/>
</dbReference>
<reference evidence="2" key="1">
    <citation type="submission" date="2023-03" db="EMBL/GenBank/DDBJ databases">
        <title>Edaphobacter sp.</title>
        <authorList>
            <person name="Huber K.J."/>
            <person name="Papendorf J."/>
            <person name="Pilke C."/>
            <person name="Bunk B."/>
            <person name="Sproeer C."/>
            <person name="Pester M."/>
        </authorList>
    </citation>
    <scope>NUCLEOTIDE SEQUENCE</scope>
    <source>
        <strain evidence="1">DSM 109919</strain>
        <strain evidence="2">DSM 109920</strain>
    </source>
</reference>
<dbReference type="Gene3D" id="3.30.70.100">
    <property type="match status" value="1"/>
</dbReference>
<dbReference type="AlphaFoldDB" id="A0AAU7D704"/>